<comment type="caution">
    <text evidence="7">The sequence shown here is derived from an EMBL/GenBank/DDBJ whole genome shotgun (WGS) entry which is preliminary data.</text>
</comment>
<comment type="subcellular location">
    <subcellularLocation>
        <location evidence="1">Cell membrane</location>
        <topology evidence="1">Multi-pass membrane protein</topology>
    </subcellularLocation>
</comment>
<dbReference type="GO" id="GO:0005886">
    <property type="term" value="C:plasma membrane"/>
    <property type="evidence" value="ECO:0007669"/>
    <property type="project" value="UniProtKB-SubCell"/>
</dbReference>
<keyword evidence="5 6" id="KW-0472">Membrane</keyword>
<dbReference type="InterPro" id="IPR002797">
    <property type="entry name" value="Polysacc_synth"/>
</dbReference>
<name>A0A8T6QY02_9MICO</name>
<protein>
    <submittedName>
        <fullName evidence="7">Oligosaccharide flippase family protein</fullName>
    </submittedName>
</protein>
<feature type="transmembrane region" description="Helical" evidence="6">
    <location>
        <begin position="21"/>
        <end position="44"/>
    </location>
</feature>
<feature type="transmembrane region" description="Helical" evidence="6">
    <location>
        <begin position="357"/>
        <end position="378"/>
    </location>
</feature>
<keyword evidence="4 6" id="KW-1133">Transmembrane helix</keyword>
<dbReference type="AlphaFoldDB" id="A0A8T6QY02"/>
<evidence type="ECO:0000256" key="5">
    <source>
        <dbReference type="ARBA" id="ARBA00023136"/>
    </source>
</evidence>
<feature type="transmembrane region" description="Helical" evidence="6">
    <location>
        <begin position="50"/>
        <end position="69"/>
    </location>
</feature>
<accession>A0A8T6QY02</accession>
<sequence length="525" mass="52569">MSTRPAAASSSSPVTRQVARAGALTGIGAVVSALAGFAFTVAAGRTLGTAGAGVVFVLTSLFTIATTVLKLGTDTTSVRVAARLVALGRVRDVRSVAWRLTAPVLVLTVLTGVAVALLAPEVARAALGGSDRTAGAVASVVALAVLVPAQTLTVVLLALLRGLGDIRTLVLVDQVLKPVLRVVLVGAFALLLPGVLGVTVAWAAPVAVGIVVSVLVLRRRLGHAESAAGDAVTAAADVPDESSARALWRYTLPRAVAQAVEILTLSIGVTLVGRLAGASEAGLFGAVNRLALAGMLVWQAVRIVVAPNIAGLLAGDDVAGVRRLHQTGSGWIAALAWPGYLVLAAASVTVLRLFGEGFVAGAPALTAVALAMLVPSLVGPAQSLVLMAGWSALGLGVSLLALASNLVLIFLLVPDHGALGAAVAWGVALVVESAAYVAVVRARLGVWAIGRPALVAAAVAAATVGLPLGVAATLGAGETVTVLVAVGGLLAHAASLVLVRRQVRLDELVGALRRRGSDRTTEGTR</sequence>
<feature type="transmembrane region" description="Helical" evidence="6">
    <location>
        <begin position="452"/>
        <end position="474"/>
    </location>
</feature>
<feature type="transmembrane region" description="Helical" evidence="6">
    <location>
        <begin position="175"/>
        <end position="193"/>
    </location>
</feature>
<keyword evidence="2" id="KW-1003">Cell membrane</keyword>
<dbReference type="EMBL" id="SAYU02000001">
    <property type="protein sequence ID" value="NHA66588.1"/>
    <property type="molecule type" value="Genomic_DNA"/>
</dbReference>
<evidence type="ECO:0000256" key="4">
    <source>
        <dbReference type="ARBA" id="ARBA00022989"/>
    </source>
</evidence>
<feature type="transmembrane region" description="Helical" evidence="6">
    <location>
        <begin position="199"/>
        <end position="217"/>
    </location>
</feature>
<keyword evidence="8" id="KW-1185">Reference proteome</keyword>
<feature type="transmembrane region" description="Helical" evidence="6">
    <location>
        <begin position="331"/>
        <end position="351"/>
    </location>
</feature>
<feature type="transmembrane region" description="Helical" evidence="6">
    <location>
        <begin position="419"/>
        <end position="440"/>
    </location>
</feature>
<evidence type="ECO:0000256" key="3">
    <source>
        <dbReference type="ARBA" id="ARBA00022692"/>
    </source>
</evidence>
<dbReference type="PANTHER" id="PTHR30250:SF11">
    <property type="entry name" value="O-ANTIGEN TRANSPORTER-RELATED"/>
    <property type="match status" value="1"/>
</dbReference>
<proteinExistence type="predicted"/>
<feature type="transmembrane region" description="Helical" evidence="6">
    <location>
        <begin position="96"/>
        <end position="119"/>
    </location>
</feature>
<dbReference type="InterPro" id="IPR050833">
    <property type="entry name" value="Poly_Biosynth_Transport"/>
</dbReference>
<evidence type="ECO:0000256" key="2">
    <source>
        <dbReference type="ARBA" id="ARBA00022475"/>
    </source>
</evidence>
<keyword evidence="3 6" id="KW-0812">Transmembrane</keyword>
<evidence type="ECO:0000256" key="1">
    <source>
        <dbReference type="ARBA" id="ARBA00004651"/>
    </source>
</evidence>
<evidence type="ECO:0000256" key="6">
    <source>
        <dbReference type="SAM" id="Phobius"/>
    </source>
</evidence>
<reference evidence="7" key="1">
    <citation type="submission" date="2020-03" db="EMBL/GenBank/DDBJ databases">
        <title>Phycicoccus flavus sp. nov., a novel endophytic actinobacterium isolated from branch of Kandelia candel.</title>
        <authorList>
            <person name="Tuo L."/>
        </authorList>
    </citation>
    <scope>NUCLEOTIDE SEQUENCE</scope>
    <source>
        <strain evidence="7">CMS6Z-2</strain>
    </source>
</reference>
<feature type="transmembrane region" description="Helical" evidence="6">
    <location>
        <begin position="480"/>
        <end position="499"/>
    </location>
</feature>
<evidence type="ECO:0000313" key="8">
    <source>
        <dbReference type="Proteomes" id="UP000287866"/>
    </source>
</evidence>
<dbReference type="PANTHER" id="PTHR30250">
    <property type="entry name" value="PST FAMILY PREDICTED COLANIC ACID TRANSPORTER"/>
    <property type="match status" value="1"/>
</dbReference>
<organism evidence="7 8">
    <name type="scientific">Phycicoccus flavus</name>
    <dbReference type="NCBI Taxonomy" id="2502783"/>
    <lineage>
        <taxon>Bacteria</taxon>
        <taxon>Bacillati</taxon>
        <taxon>Actinomycetota</taxon>
        <taxon>Actinomycetes</taxon>
        <taxon>Micrococcales</taxon>
        <taxon>Intrasporangiaceae</taxon>
        <taxon>Phycicoccus</taxon>
    </lineage>
</organism>
<dbReference type="Proteomes" id="UP000287866">
    <property type="component" value="Unassembled WGS sequence"/>
</dbReference>
<feature type="transmembrane region" description="Helical" evidence="6">
    <location>
        <begin position="390"/>
        <end position="413"/>
    </location>
</feature>
<gene>
    <name evidence="7" type="ORF">EPD83_000790</name>
</gene>
<feature type="transmembrane region" description="Helical" evidence="6">
    <location>
        <begin position="139"/>
        <end position="163"/>
    </location>
</feature>
<dbReference type="RefSeq" id="WP_164896037.1">
    <property type="nucleotide sequence ID" value="NZ_SAYU02000001.1"/>
</dbReference>
<evidence type="ECO:0000313" key="7">
    <source>
        <dbReference type="EMBL" id="NHA66588.1"/>
    </source>
</evidence>
<dbReference type="Pfam" id="PF01943">
    <property type="entry name" value="Polysacc_synt"/>
    <property type="match status" value="1"/>
</dbReference>